<evidence type="ECO:0000313" key="2">
    <source>
        <dbReference type="EMBL" id="ORV09209.1"/>
    </source>
</evidence>
<sequence length="76" mass="8381">MDKDGRFLWLLSSEGIELSRSTDVAVNDAHRVCSRLERGESEEQVVADIVEGSPDLTPDTAADFADIAREVFCPEI</sequence>
<dbReference type="InterPro" id="IPR007969">
    <property type="entry name" value="DUF732"/>
</dbReference>
<gene>
    <name evidence="2" type="ORF">AWB95_18075</name>
</gene>
<organism evidence="2 3">
    <name type="scientific">Mycobacterium celatum</name>
    <dbReference type="NCBI Taxonomy" id="28045"/>
    <lineage>
        <taxon>Bacteria</taxon>
        <taxon>Bacillati</taxon>
        <taxon>Actinomycetota</taxon>
        <taxon>Actinomycetes</taxon>
        <taxon>Mycobacteriales</taxon>
        <taxon>Mycobacteriaceae</taxon>
        <taxon>Mycobacterium</taxon>
    </lineage>
</organism>
<proteinExistence type="predicted"/>
<dbReference type="EMBL" id="LQOM01000040">
    <property type="protein sequence ID" value="ORV09209.1"/>
    <property type="molecule type" value="Genomic_DNA"/>
</dbReference>
<name>A0A1X1RLQ7_MYCCE</name>
<dbReference type="STRING" id="28045.AWB95_18075"/>
<accession>A0A1X1RLQ7</accession>
<evidence type="ECO:0000313" key="3">
    <source>
        <dbReference type="Proteomes" id="UP000193907"/>
    </source>
</evidence>
<reference evidence="2 3" key="1">
    <citation type="submission" date="2016-01" db="EMBL/GenBank/DDBJ databases">
        <title>The new phylogeny of the genus Mycobacterium.</title>
        <authorList>
            <person name="Tarcisio F."/>
            <person name="Conor M."/>
            <person name="Antonella G."/>
            <person name="Elisabetta G."/>
            <person name="Giulia F.S."/>
            <person name="Sara T."/>
            <person name="Anna F."/>
            <person name="Clotilde B."/>
            <person name="Roberto B."/>
            <person name="Veronica D.S."/>
            <person name="Fabio R."/>
            <person name="Monica P."/>
            <person name="Olivier J."/>
            <person name="Enrico T."/>
            <person name="Nicola S."/>
        </authorList>
    </citation>
    <scope>NUCLEOTIDE SEQUENCE [LARGE SCALE GENOMIC DNA]</scope>
    <source>
        <strain evidence="2 3">DSM 44243</strain>
    </source>
</reference>
<dbReference type="Pfam" id="PF05305">
    <property type="entry name" value="DUF732"/>
    <property type="match status" value="1"/>
</dbReference>
<feature type="domain" description="DUF732" evidence="1">
    <location>
        <begin position="3"/>
        <end position="75"/>
    </location>
</feature>
<comment type="caution">
    <text evidence="2">The sequence shown here is derived from an EMBL/GenBank/DDBJ whole genome shotgun (WGS) entry which is preliminary data.</text>
</comment>
<evidence type="ECO:0000259" key="1">
    <source>
        <dbReference type="Pfam" id="PF05305"/>
    </source>
</evidence>
<dbReference type="Proteomes" id="UP000193907">
    <property type="component" value="Unassembled WGS sequence"/>
</dbReference>
<keyword evidence="3" id="KW-1185">Reference proteome</keyword>
<dbReference type="AlphaFoldDB" id="A0A1X1RLQ7"/>
<protein>
    <recommendedName>
        <fullName evidence="1">DUF732 domain-containing protein</fullName>
    </recommendedName>
</protein>